<dbReference type="InterPro" id="IPR036291">
    <property type="entry name" value="NAD(P)-bd_dom_sf"/>
</dbReference>
<keyword evidence="2 4" id="KW-0560">Oxidoreductase</keyword>
<dbReference type="PROSITE" id="PS00671">
    <property type="entry name" value="D_2_HYDROXYACID_DH_3"/>
    <property type="match status" value="1"/>
</dbReference>
<dbReference type="GO" id="GO:0016616">
    <property type="term" value="F:oxidoreductase activity, acting on the CH-OH group of donors, NAD or NADP as acceptor"/>
    <property type="evidence" value="ECO:0007669"/>
    <property type="project" value="InterPro"/>
</dbReference>
<gene>
    <name evidence="7" type="ORF">ENL96_02830</name>
</gene>
<evidence type="ECO:0000259" key="5">
    <source>
        <dbReference type="Pfam" id="PF00389"/>
    </source>
</evidence>
<evidence type="ECO:0000256" key="3">
    <source>
        <dbReference type="ARBA" id="ARBA00023027"/>
    </source>
</evidence>
<keyword evidence="3" id="KW-0520">NAD</keyword>
<dbReference type="PANTHER" id="PTHR42789:SF1">
    <property type="entry name" value="D-ISOMER SPECIFIC 2-HYDROXYACID DEHYDROGENASE FAMILY PROTEIN (AFU_ORTHOLOGUE AFUA_6G10090)"/>
    <property type="match status" value="1"/>
</dbReference>
<dbReference type="GO" id="GO:0051287">
    <property type="term" value="F:NAD binding"/>
    <property type="evidence" value="ECO:0007669"/>
    <property type="project" value="InterPro"/>
</dbReference>
<comment type="caution">
    <text evidence="7">The sequence shown here is derived from an EMBL/GenBank/DDBJ whole genome shotgun (WGS) entry which is preliminary data.</text>
</comment>
<proteinExistence type="inferred from homology"/>
<evidence type="ECO:0000313" key="7">
    <source>
        <dbReference type="EMBL" id="HHR92422.1"/>
    </source>
</evidence>
<evidence type="ECO:0000256" key="1">
    <source>
        <dbReference type="ARBA" id="ARBA00005854"/>
    </source>
</evidence>
<dbReference type="InterPro" id="IPR006139">
    <property type="entry name" value="D-isomer_2_OHA_DH_cat_dom"/>
</dbReference>
<dbReference type="PANTHER" id="PTHR42789">
    <property type="entry name" value="D-ISOMER SPECIFIC 2-HYDROXYACID DEHYDROGENASE FAMILY PROTEIN (AFU_ORTHOLOGUE AFUA_6G10090)"/>
    <property type="match status" value="1"/>
</dbReference>
<dbReference type="Pfam" id="PF00389">
    <property type="entry name" value="2-Hacid_dh"/>
    <property type="match status" value="1"/>
</dbReference>
<dbReference type="CDD" id="cd12171">
    <property type="entry name" value="2-Hacid_dh_10"/>
    <property type="match status" value="1"/>
</dbReference>
<evidence type="ECO:0000259" key="6">
    <source>
        <dbReference type="Pfam" id="PF02826"/>
    </source>
</evidence>
<accession>A0A7C5YZ48</accession>
<dbReference type="SUPFAM" id="SSF51735">
    <property type="entry name" value="NAD(P)-binding Rossmann-fold domains"/>
    <property type="match status" value="1"/>
</dbReference>
<dbReference type="FunFam" id="3.40.50.720:FF:000203">
    <property type="entry name" value="D-3-phosphoglycerate dehydrogenase (SerA)"/>
    <property type="match status" value="1"/>
</dbReference>
<dbReference type="Pfam" id="PF02826">
    <property type="entry name" value="2-Hacid_dh_C"/>
    <property type="match status" value="1"/>
</dbReference>
<sequence>MIKEVKMLRILILGDFFMRKEILRNYLFEYLKEVDDNLDFRLVEWGSRGYQKGEAEGVGGKIKEFSGDPSDVVKFMEGVNVLVTQVAPVTAEVMDASDCLRVIGCTRGGPVNVDIMAATQRGIPVIYTPGRNGDAVADYTIGLILAETRNIARAHAELKKGIWRDDFYDYELCGYELAGKTLGIIGFGFVGKKVALRAKAFGMEILVYDPYIQKEEVAKFDGKLVDLPTLLQNSDFVTIHARLTSETEKLIGARELSMMKKTAYIINTARGKIIDEKALTEALMKKTIAGAALDVFEDEPISKENPLLSLDNVTITPHIAGAAKDVVHRAARMLAEDIMKVLKGEKPTHCANPSVLEKNMFQKK</sequence>
<dbReference type="InterPro" id="IPR006140">
    <property type="entry name" value="D-isomer_DH_NAD-bd"/>
</dbReference>
<dbReference type="SUPFAM" id="SSF52283">
    <property type="entry name" value="Formate/glycerate dehydrogenase catalytic domain-like"/>
    <property type="match status" value="1"/>
</dbReference>
<comment type="similarity">
    <text evidence="1 4">Belongs to the D-isomer specific 2-hydroxyacid dehydrogenase family.</text>
</comment>
<dbReference type="EMBL" id="DRVY01000087">
    <property type="protein sequence ID" value="HHR92422.1"/>
    <property type="molecule type" value="Genomic_DNA"/>
</dbReference>
<protein>
    <recommendedName>
        <fullName evidence="8">Hydroxyacid dehydrogenase</fullName>
    </recommendedName>
</protein>
<feature type="domain" description="D-isomer specific 2-hydroxyacid dehydrogenase NAD-binding" evidence="6">
    <location>
        <begin position="141"/>
        <end position="320"/>
    </location>
</feature>
<evidence type="ECO:0000256" key="2">
    <source>
        <dbReference type="ARBA" id="ARBA00023002"/>
    </source>
</evidence>
<feature type="domain" description="D-isomer specific 2-hydroxyacid dehydrogenase catalytic" evidence="5">
    <location>
        <begin position="68"/>
        <end position="352"/>
    </location>
</feature>
<dbReference type="Gene3D" id="3.40.50.720">
    <property type="entry name" value="NAD(P)-binding Rossmann-like Domain"/>
    <property type="match status" value="2"/>
</dbReference>
<dbReference type="AlphaFoldDB" id="A0A7C5YZ48"/>
<name>A0A7C5YZ48_UNCC3</name>
<dbReference type="InterPro" id="IPR050857">
    <property type="entry name" value="D-2-hydroxyacid_DH"/>
</dbReference>
<reference evidence="7" key="1">
    <citation type="journal article" date="2020" name="mSystems">
        <title>Genome- and Community-Level Interaction Insights into Carbon Utilization and Element Cycling Functions of Hydrothermarchaeota in Hydrothermal Sediment.</title>
        <authorList>
            <person name="Zhou Z."/>
            <person name="Liu Y."/>
            <person name="Xu W."/>
            <person name="Pan J."/>
            <person name="Luo Z.H."/>
            <person name="Li M."/>
        </authorList>
    </citation>
    <scope>NUCLEOTIDE SEQUENCE [LARGE SCALE GENOMIC DNA]</scope>
    <source>
        <strain evidence="7">SpSt-1042</strain>
    </source>
</reference>
<evidence type="ECO:0008006" key="8">
    <source>
        <dbReference type="Google" id="ProtNLM"/>
    </source>
</evidence>
<organism evidence="7">
    <name type="scientific">candidate division CPR3 bacterium</name>
    <dbReference type="NCBI Taxonomy" id="2268181"/>
    <lineage>
        <taxon>Bacteria</taxon>
        <taxon>Bacteria division CPR3</taxon>
    </lineage>
</organism>
<dbReference type="InterPro" id="IPR029753">
    <property type="entry name" value="D-isomer_DH_CS"/>
</dbReference>
<evidence type="ECO:0000256" key="4">
    <source>
        <dbReference type="RuleBase" id="RU003719"/>
    </source>
</evidence>